<reference evidence="3" key="1">
    <citation type="journal article" date="2014" name="Science">
        <title>Ancient hybridizations among the ancestral genomes of bread wheat.</title>
        <authorList>
            <consortium name="International Wheat Genome Sequencing Consortium,"/>
            <person name="Marcussen T."/>
            <person name="Sandve S.R."/>
            <person name="Heier L."/>
            <person name="Spannagl M."/>
            <person name="Pfeifer M."/>
            <person name="Jakobsen K.S."/>
            <person name="Wulff B.B."/>
            <person name="Steuernagel B."/>
            <person name="Mayer K.F."/>
            <person name="Olsen O.A."/>
        </authorList>
    </citation>
    <scope>NUCLEOTIDE SEQUENCE [LARGE SCALE GENOMIC DNA]</scope>
    <source>
        <strain evidence="3">cv. AL8/78</strain>
    </source>
</reference>
<sequence>QKHLSVFTLLRSHLQRHQARGLGATKPIGGSEYPPHAPYLTKAVPHRRTPRNTPHTRRRGKMKAIGSGGEWWWNLPSLR</sequence>
<dbReference type="Gramene" id="AET3Gv20671100.12">
    <property type="protein sequence ID" value="AET3Gv20671100.12"/>
    <property type="gene ID" value="AET3Gv20671100"/>
</dbReference>
<evidence type="ECO:0000313" key="3">
    <source>
        <dbReference type="Proteomes" id="UP000015105"/>
    </source>
</evidence>
<keyword evidence="3" id="KW-1185">Reference proteome</keyword>
<proteinExistence type="predicted"/>
<name>A0A453FGJ7_AEGTS</name>
<reference evidence="2" key="5">
    <citation type="journal article" date="2021" name="G3 (Bethesda)">
        <title>Aegilops tauschii genome assembly Aet v5.0 features greater sequence contiguity and improved annotation.</title>
        <authorList>
            <person name="Wang L."/>
            <person name="Zhu T."/>
            <person name="Rodriguez J.C."/>
            <person name="Deal K.R."/>
            <person name="Dubcovsky J."/>
            <person name="McGuire P.E."/>
            <person name="Lux T."/>
            <person name="Spannagl M."/>
            <person name="Mayer K.F.X."/>
            <person name="Baldrich P."/>
            <person name="Meyers B.C."/>
            <person name="Huo N."/>
            <person name="Gu Y.Q."/>
            <person name="Zhou H."/>
            <person name="Devos K.M."/>
            <person name="Bennetzen J.L."/>
            <person name="Unver T."/>
            <person name="Budak H."/>
            <person name="Gulick P.J."/>
            <person name="Galiba G."/>
            <person name="Kalapos B."/>
            <person name="Nelson D.R."/>
            <person name="Li P."/>
            <person name="You F.M."/>
            <person name="Luo M.C."/>
            <person name="Dvorak J."/>
        </authorList>
    </citation>
    <scope>NUCLEOTIDE SEQUENCE [LARGE SCALE GENOMIC DNA]</scope>
    <source>
        <strain evidence="2">cv. AL8/78</strain>
    </source>
</reference>
<organism evidence="2 3">
    <name type="scientific">Aegilops tauschii subsp. strangulata</name>
    <name type="common">Goatgrass</name>
    <dbReference type="NCBI Taxonomy" id="200361"/>
    <lineage>
        <taxon>Eukaryota</taxon>
        <taxon>Viridiplantae</taxon>
        <taxon>Streptophyta</taxon>
        <taxon>Embryophyta</taxon>
        <taxon>Tracheophyta</taxon>
        <taxon>Spermatophyta</taxon>
        <taxon>Magnoliopsida</taxon>
        <taxon>Liliopsida</taxon>
        <taxon>Poales</taxon>
        <taxon>Poaceae</taxon>
        <taxon>BOP clade</taxon>
        <taxon>Pooideae</taxon>
        <taxon>Triticodae</taxon>
        <taxon>Triticeae</taxon>
        <taxon>Triticinae</taxon>
        <taxon>Aegilops</taxon>
    </lineage>
</organism>
<feature type="compositionally biased region" description="Basic residues" evidence="1">
    <location>
        <begin position="44"/>
        <end position="62"/>
    </location>
</feature>
<dbReference type="AlphaFoldDB" id="A0A453FGJ7"/>
<evidence type="ECO:0000256" key="1">
    <source>
        <dbReference type="SAM" id="MobiDB-lite"/>
    </source>
</evidence>
<reference evidence="3" key="2">
    <citation type="journal article" date="2017" name="Nat. Plants">
        <title>The Aegilops tauschii genome reveals multiple impacts of transposons.</title>
        <authorList>
            <person name="Zhao G."/>
            <person name="Zou C."/>
            <person name="Li K."/>
            <person name="Wang K."/>
            <person name="Li T."/>
            <person name="Gao L."/>
            <person name="Zhang X."/>
            <person name="Wang H."/>
            <person name="Yang Z."/>
            <person name="Liu X."/>
            <person name="Jiang W."/>
            <person name="Mao L."/>
            <person name="Kong X."/>
            <person name="Jiao Y."/>
            <person name="Jia J."/>
        </authorList>
    </citation>
    <scope>NUCLEOTIDE SEQUENCE [LARGE SCALE GENOMIC DNA]</scope>
    <source>
        <strain evidence="3">cv. AL8/78</strain>
    </source>
</reference>
<reference evidence="2" key="3">
    <citation type="journal article" date="2017" name="Nature">
        <title>Genome sequence of the progenitor of the wheat D genome Aegilops tauschii.</title>
        <authorList>
            <person name="Luo M.C."/>
            <person name="Gu Y.Q."/>
            <person name="Puiu D."/>
            <person name="Wang H."/>
            <person name="Twardziok S.O."/>
            <person name="Deal K.R."/>
            <person name="Huo N."/>
            <person name="Zhu T."/>
            <person name="Wang L."/>
            <person name="Wang Y."/>
            <person name="McGuire P.E."/>
            <person name="Liu S."/>
            <person name="Long H."/>
            <person name="Ramasamy R.K."/>
            <person name="Rodriguez J.C."/>
            <person name="Van S.L."/>
            <person name="Yuan L."/>
            <person name="Wang Z."/>
            <person name="Xia Z."/>
            <person name="Xiao L."/>
            <person name="Anderson O.D."/>
            <person name="Ouyang S."/>
            <person name="Liang Y."/>
            <person name="Zimin A.V."/>
            <person name="Pertea G."/>
            <person name="Qi P."/>
            <person name="Bennetzen J.L."/>
            <person name="Dai X."/>
            <person name="Dawson M.W."/>
            <person name="Muller H.G."/>
            <person name="Kugler K."/>
            <person name="Rivarola-Duarte L."/>
            <person name="Spannagl M."/>
            <person name="Mayer K.F.X."/>
            <person name="Lu F.H."/>
            <person name="Bevan M.W."/>
            <person name="Leroy P."/>
            <person name="Li P."/>
            <person name="You F.M."/>
            <person name="Sun Q."/>
            <person name="Liu Z."/>
            <person name="Lyons E."/>
            <person name="Wicker T."/>
            <person name="Salzberg S.L."/>
            <person name="Devos K.M."/>
            <person name="Dvorak J."/>
        </authorList>
    </citation>
    <scope>NUCLEOTIDE SEQUENCE [LARGE SCALE GENOMIC DNA]</scope>
    <source>
        <strain evidence="2">cv. AL8/78</strain>
    </source>
</reference>
<accession>A0A453FGJ7</accession>
<evidence type="ECO:0000313" key="2">
    <source>
        <dbReference type="EnsemblPlants" id="AET3Gv20671100.12"/>
    </source>
</evidence>
<protein>
    <submittedName>
        <fullName evidence="2">Uncharacterized protein</fullName>
    </submittedName>
</protein>
<dbReference type="EnsemblPlants" id="AET3Gv20671100.12">
    <property type="protein sequence ID" value="AET3Gv20671100.12"/>
    <property type="gene ID" value="AET3Gv20671100"/>
</dbReference>
<dbReference type="Proteomes" id="UP000015105">
    <property type="component" value="Chromosome 3D"/>
</dbReference>
<feature type="region of interest" description="Disordered" evidence="1">
    <location>
        <begin position="20"/>
        <end position="63"/>
    </location>
</feature>
<reference evidence="2" key="4">
    <citation type="submission" date="2019-03" db="UniProtKB">
        <authorList>
            <consortium name="EnsemblPlants"/>
        </authorList>
    </citation>
    <scope>IDENTIFICATION</scope>
</reference>